<dbReference type="Pfam" id="PF00098">
    <property type="entry name" value="zf-CCHC"/>
    <property type="match status" value="2"/>
</dbReference>
<dbReference type="PROSITE" id="PS50158">
    <property type="entry name" value="ZF_CCHC"/>
    <property type="match status" value="2"/>
</dbReference>
<keyword evidence="1" id="KW-0507">mRNA processing</keyword>
<evidence type="ECO:0000256" key="2">
    <source>
        <dbReference type="PROSITE-ProRule" id="PRU00047"/>
    </source>
</evidence>
<evidence type="ECO:0000256" key="1">
    <source>
        <dbReference type="ARBA" id="ARBA00022664"/>
    </source>
</evidence>
<dbReference type="EMBL" id="JARJCM010000113">
    <property type="protein sequence ID" value="KAJ7028337.1"/>
    <property type="molecule type" value="Genomic_DNA"/>
</dbReference>
<protein>
    <recommendedName>
        <fullName evidence="4">CCHC-type domain-containing protein</fullName>
    </recommendedName>
</protein>
<keyword evidence="2" id="KW-0863">Zinc-finger</keyword>
<proteinExistence type="predicted"/>
<dbReference type="Pfam" id="PF14392">
    <property type="entry name" value="zf-CCHC_4"/>
    <property type="match status" value="1"/>
</dbReference>
<dbReference type="InterPro" id="IPR042509">
    <property type="entry name" value="ZCCHC3"/>
</dbReference>
<dbReference type="InterPro" id="IPR036875">
    <property type="entry name" value="Znf_CCHC_sf"/>
</dbReference>
<dbReference type="GO" id="GO:0003690">
    <property type="term" value="F:double-stranded DNA binding"/>
    <property type="evidence" value="ECO:0007669"/>
    <property type="project" value="InterPro"/>
</dbReference>
<dbReference type="InterPro" id="IPR025836">
    <property type="entry name" value="Zn_knuckle_CX2CX4HX4C"/>
</dbReference>
<dbReference type="SMART" id="SM00343">
    <property type="entry name" value="ZnF_C2HC"/>
    <property type="match status" value="4"/>
</dbReference>
<organism evidence="5 6">
    <name type="scientific">Mycena alexandri</name>
    <dbReference type="NCBI Taxonomy" id="1745969"/>
    <lineage>
        <taxon>Eukaryota</taxon>
        <taxon>Fungi</taxon>
        <taxon>Dikarya</taxon>
        <taxon>Basidiomycota</taxon>
        <taxon>Agaricomycotina</taxon>
        <taxon>Agaricomycetes</taxon>
        <taxon>Agaricomycetidae</taxon>
        <taxon>Agaricales</taxon>
        <taxon>Marasmiineae</taxon>
        <taxon>Mycenaceae</taxon>
        <taxon>Mycena</taxon>
    </lineage>
</organism>
<keyword evidence="6" id="KW-1185">Reference proteome</keyword>
<evidence type="ECO:0000259" key="4">
    <source>
        <dbReference type="PROSITE" id="PS50158"/>
    </source>
</evidence>
<accession>A0AAD6SJE5</accession>
<dbReference type="GO" id="GO:0006397">
    <property type="term" value="P:mRNA processing"/>
    <property type="evidence" value="ECO:0007669"/>
    <property type="project" value="UniProtKB-KW"/>
</dbReference>
<comment type="caution">
    <text evidence="5">The sequence shown here is derived from an EMBL/GenBank/DDBJ whole genome shotgun (WGS) entry which is preliminary data.</text>
</comment>
<dbReference type="AlphaFoldDB" id="A0AAD6SJE5"/>
<dbReference type="PANTHER" id="PTHR22639:SF3">
    <property type="entry name" value="ZINC FINGER CCHC DOMAIN-CONTAINING PROTEIN 3"/>
    <property type="match status" value="1"/>
</dbReference>
<reference evidence="5" key="1">
    <citation type="submission" date="2023-03" db="EMBL/GenBank/DDBJ databases">
        <title>Massive genome expansion in bonnet fungi (Mycena s.s.) driven by repeated elements and novel gene families across ecological guilds.</title>
        <authorList>
            <consortium name="Lawrence Berkeley National Laboratory"/>
            <person name="Harder C.B."/>
            <person name="Miyauchi S."/>
            <person name="Viragh M."/>
            <person name="Kuo A."/>
            <person name="Thoen E."/>
            <person name="Andreopoulos B."/>
            <person name="Lu D."/>
            <person name="Skrede I."/>
            <person name="Drula E."/>
            <person name="Henrissat B."/>
            <person name="Morin E."/>
            <person name="Kohler A."/>
            <person name="Barry K."/>
            <person name="LaButti K."/>
            <person name="Morin E."/>
            <person name="Salamov A."/>
            <person name="Lipzen A."/>
            <person name="Mereny Z."/>
            <person name="Hegedus B."/>
            <person name="Baldrian P."/>
            <person name="Stursova M."/>
            <person name="Weitz H."/>
            <person name="Taylor A."/>
            <person name="Grigoriev I.V."/>
            <person name="Nagy L.G."/>
            <person name="Martin F."/>
            <person name="Kauserud H."/>
        </authorList>
    </citation>
    <scope>NUCLEOTIDE SEQUENCE</scope>
    <source>
        <strain evidence="5">CBHHK200</strain>
    </source>
</reference>
<name>A0AAD6SJE5_9AGAR</name>
<evidence type="ECO:0000256" key="3">
    <source>
        <dbReference type="SAM" id="MobiDB-lite"/>
    </source>
</evidence>
<dbReference type="PANTHER" id="PTHR22639">
    <property type="entry name" value="GAG-RELATED PROTEIN"/>
    <property type="match status" value="1"/>
</dbReference>
<evidence type="ECO:0000313" key="6">
    <source>
        <dbReference type="Proteomes" id="UP001218188"/>
    </source>
</evidence>
<evidence type="ECO:0000313" key="5">
    <source>
        <dbReference type="EMBL" id="KAJ7028337.1"/>
    </source>
</evidence>
<feature type="domain" description="CCHC-type" evidence="4">
    <location>
        <begin position="134"/>
        <end position="150"/>
    </location>
</feature>
<dbReference type="InterPro" id="IPR001878">
    <property type="entry name" value="Znf_CCHC"/>
</dbReference>
<dbReference type="GO" id="GO:0008270">
    <property type="term" value="F:zinc ion binding"/>
    <property type="evidence" value="ECO:0007669"/>
    <property type="project" value="UniProtKB-KW"/>
</dbReference>
<gene>
    <name evidence="5" type="ORF">C8F04DRAFT_1188708</name>
</gene>
<dbReference type="Gene3D" id="4.10.60.10">
    <property type="entry name" value="Zinc finger, CCHC-type"/>
    <property type="match status" value="2"/>
</dbReference>
<dbReference type="GO" id="GO:0003723">
    <property type="term" value="F:RNA binding"/>
    <property type="evidence" value="ECO:0007669"/>
    <property type="project" value="InterPro"/>
</dbReference>
<dbReference type="SUPFAM" id="SSF57756">
    <property type="entry name" value="Retrovirus zinc finger-like domains"/>
    <property type="match status" value="2"/>
</dbReference>
<keyword evidence="2" id="KW-0862">Zinc</keyword>
<sequence>MLSTLRTSAFRQLPVLRACALALPRARTLSVLVRANSSLRVFSTEVPSGTKRGFVNVWILIDLSTFSFNCRREGHVRAECTEPTICVACGLEGHQRKDCPNPDSARLEALKTAPIQCFRCGEEHAVKNCPQPAKCFTCGSTEHIRSKCPQSVKAEQAPAPAPKVEEAAAAA</sequence>
<dbReference type="Proteomes" id="UP001218188">
    <property type="component" value="Unassembled WGS sequence"/>
</dbReference>
<keyword evidence="2" id="KW-0479">Metal-binding</keyword>
<feature type="region of interest" description="Disordered" evidence="3">
    <location>
        <begin position="152"/>
        <end position="171"/>
    </location>
</feature>
<feature type="domain" description="CCHC-type" evidence="4">
    <location>
        <begin position="86"/>
        <end position="101"/>
    </location>
</feature>